<sequence>MQEINDNMFLENQQEDMIYKHENQMMKEKSIEDIQVIKNIKETKKNEEIDEKIAKFLHEKDLDENLIETLINIGLTDEHIRLLKTLNLNEDDINNLQDLWQAKINKSNDSIINSTSGSLSSNGLHEQLSLNSIYLKRILGKPLIQALCEIITKKPADPVEYLGHWLFHYKIYEERAIQQKERELELSIREELILKQYEDKDAVFDEQKDEEEKGED</sequence>
<evidence type="ECO:0000313" key="3">
    <source>
        <dbReference type="Proteomes" id="UP000668214"/>
    </source>
</evidence>
<dbReference type="AlphaFoldDB" id="A0A836JZE7"/>
<protein>
    <submittedName>
        <fullName evidence="2">DYDC2 protein</fullName>
    </submittedName>
</protein>
<dbReference type="PANTHER" id="PTHR23356:SF16">
    <property type="entry name" value="DPY30 DOMAIN CONTAINING 2"/>
    <property type="match status" value="1"/>
</dbReference>
<feature type="non-terminal residue" evidence="2">
    <location>
        <position position="216"/>
    </location>
</feature>
<dbReference type="Pfam" id="PF05186">
    <property type="entry name" value="Dpy-30"/>
    <property type="match status" value="1"/>
</dbReference>
<organism evidence="2 3">
    <name type="scientific">Pseudoatta argentina</name>
    <dbReference type="NCBI Taxonomy" id="621737"/>
    <lineage>
        <taxon>Eukaryota</taxon>
        <taxon>Metazoa</taxon>
        <taxon>Ecdysozoa</taxon>
        <taxon>Arthropoda</taxon>
        <taxon>Hexapoda</taxon>
        <taxon>Insecta</taxon>
        <taxon>Pterygota</taxon>
        <taxon>Neoptera</taxon>
        <taxon>Endopterygota</taxon>
        <taxon>Hymenoptera</taxon>
        <taxon>Apocrita</taxon>
        <taxon>Aculeata</taxon>
        <taxon>Formicoidea</taxon>
        <taxon>Formicidae</taxon>
        <taxon>Myrmicinae</taxon>
        <taxon>Pseudoatta</taxon>
    </lineage>
</organism>
<comment type="caution">
    <text evidence="2">The sequence shown here is derived from an EMBL/GenBank/DDBJ whole genome shotgun (WGS) entry which is preliminary data.</text>
</comment>
<dbReference type="InterPro" id="IPR037856">
    <property type="entry name" value="Sdc1/DPY30"/>
</dbReference>
<dbReference type="GO" id="GO:0048188">
    <property type="term" value="C:Set1C/COMPASS complex"/>
    <property type="evidence" value="ECO:0007669"/>
    <property type="project" value="InterPro"/>
</dbReference>
<name>A0A836JZE7_9HYME</name>
<dbReference type="EMBL" id="JAANIA010000266">
    <property type="protein sequence ID" value="KAG5325640.1"/>
    <property type="molecule type" value="Genomic_DNA"/>
</dbReference>
<dbReference type="CDD" id="cd22966">
    <property type="entry name" value="DD_DYDC-like"/>
    <property type="match status" value="1"/>
</dbReference>
<dbReference type="Proteomes" id="UP000668214">
    <property type="component" value="Unassembled WGS sequence"/>
</dbReference>
<dbReference type="InterPro" id="IPR007858">
    <property type="entry name" value="Dpy-30_motif"/>
</dbReference>
<dbReference type="InterPro" id="IPR049630">
    <property type="entry name" value="DYDC-like_DD"/>
</dbReference>
<dbReference type="Gene3D" id="1.20.890.10">
    <property type="entry name" value="cAMP-dependent protein kinase regulatory subunit, dimerization-anchoring domain"/>
    <property type="match status" value="1"/>
</dbReference>
<evidence type="ECO:0000256" key="1">
    <source>
        <dbReference type="ARBA" id="ARBA00010849"/>
    </source>
</evidence>
<comment type="similarity">
    <text evidence="1">Belongs to the dpy-30 family.</text>
</comment>
<feature type="non-terminal residue" evidence="2">
    <location>
        <position position="1"/>
    </location>
</feature>
<keyword evidence="3" id="KW-1185">Reference proteome</keyword>
<dbReference type="PANTHER" id="PTHR23356">
    <property type="entry name" value="DPY30-RELATED"/>
    <property type="match status" value="1"/>
</dbReference>
<reference evidence="2" key="1">
    <citation type="submission" date="2020-02" db="EMBL/GenBank/DDBJ databases">
        <title>Relaxed selection underlies rapid genomic changes in the transitions from sociality to social parasitism in ants.</title>
        <authorList>
            <person name="Bi X."/>
        </authorList>
    </citation>
    <scope>NUCLEOTIDE SEQUENCE</scope>
    <source>
        <strain evidence="2">BGI-DK2014c</strain>
        <tissue evidence="2">Whole body</tissue>
    </source>
</reference>
<gene>
    <name evidence="2" type="primary">Dydc2</name>
    <name evidence="2" type="ORF">G6Z78_0001716</name>
</gene>
<accession>A0A836JZE7</accession>
<evidence type="ECO:0000313" key="2">
    <source>
        <dbReference type="EMBL" id="KAG5325640.1"/>
    </source>
</evidence>
<proteinExistence type="inferred from homology"/>